<dbReference type="AlphaFoldDB" id="A0A2P2LEE9"/>
<proteinExistence type="predicted"/>
<sequence length="44" mass="4964">MYIRNYRQCARVQTNLCLIISDAMKTEATLGVIKESEIISCLGN</sequence>
<evidence type="ECO:0000313" key="1">
    <source>
        <dbReference type="EMBL" id="MBX16358.1"/>
    </source>
</evidence>
<protein>
    <submittedName>
        <fullName evidence="1">40S ribosomal protein S4</fullName>
    </submittedName>
</protein>
<reference evidence="1" key="1">
    <citation type="submission" date="2018-02" db="EMBL/GenBank/DDBJ databases">
        <title>Rhizophora mucronata_Transcriptome.</title>
        <authorList>
            <person name="Meera S.P."/>
            <person name="Sreeshan A."/>
            <person name="Augustine A."/>
        </authorList>
    </citation>
    <scope>NUCLEOTIDE SEQUENCE</scope>
    <source>
        <tissue evidence="1">Leaf</tissue>
    </source>
</reference>
<dbReference type="GO" id="GO:0005840">
    <property type="term" value="C:ribosome"/>
    <property type="evidence" value="ECO:0007669"/>
    <property type="project" value="UniProtKB-KW"/>
</dbReference>
<accession>A0A2P2LEE9</accession>
<keyword evidence="1" id="KW-0687">Ribonucleoprotein</keyword>
<organism evidence="1">
    <name type="scientific">Rhizophora mucronata</name>
    <name type="common">Asiatic mangrove</name>
    <dbReference type="NCBI Taxonomy" id="61149"/>
    <lineage>
        <taxon>Eukaryota</taxon>
        <taxon>Viridiplantae</taxon>
        <taxon>Streptophyta</taxon>
        <taxon>Embryophyta</taxon>
        <taxon>Tracheophyta</taxon>
        <taxon>Spermatophyta</taxon>
        <taxon>Magnoliopsida</taxon>
        <taxon>eudicotyledons</taxon>
        <taxon>Gunneridae</taxon>
        <taxon>Pentapetalae</taxon>
        <taxon>rosids</taxon>
        <taxon>fabids</taxon>
        <taxon>Malpighiales</taxon>
        <taxon>Rhizophoraceae</taxon>
        <taxon>Rhizophora</taxon>
    </lineage>
</organism>
<dbReference type="EMBL" id="GGEC01035874">
    <property type="protein sequence ID" value="MBX16358.1"/>
    <property type="molecule type" value="Transcribed_RNA"/>
</dbReference>
<name>A0A2P2LEE9_RHIMU</name>
<keyword evidence="1" id="KW-0689">Ribosomal protein</keyword>